<feature type="compositionally biased region" description="Polar residues" evidence="8">
    <location>
        <begin position="577"/>
        <end position="589"/>
    </location>
</feature>
<dbReference type="Ensembl" id="ENSNBRT00000027763.1">
    <property type="protein sequence ID" value="ENSNBRP00000027055.1"/>
    <property type="gene ID" value="ENSNBRG00000020587.1"/>
</dbReference>
<dbReference type="GO" id="GO:0006508">
    <property type="term" value="P:proteolysis"/>
    <property type="evidence" value="ECO:0007669"/>
    <property type="project" value="UniProtKB-KW"/>
</dbReference>
<dbReference type="InterPro" id="IPR028889">
    <property type="entry name" value="USP"/>
</dbReference>
<feature type="region of interest" description="Disordered" evidence="8">
    <location>
        <begin position="411"/>
        <end position="623"/>
    </location>
</feature>
<feature type="transmembrane region" description="Helical" evidence="9">
    <location>
        <begin position="632"/>
        <end position="657"/>
    </location>
</feature>
<dbReference type="Bgee" id="ENSNBRG00000020587">
    <property type="expression patterns" value="Expressed in testis and 6 other cell types or tissues"/>
</dbReference>
<dbReference type="InterPro" id="IPR038765">
    <property type="entry name" value="Papain-like_cys_pep_sf"/>
</dbReference>
<dbReference type="SUPFAM" id="SSF54001">
    <property type="entry name" value="Cysteine proteinases"/>
    <property type="match status" value="1"/>
</dbReference>
<feature type="domain" description="USP" evidence="10">
    <location>
        <begin position="63"/>
        <end position="356"/>
    </location>
</feature>
<dbReference type="PANTHER" id="PTHR24006">
    <property type="entry name" value="UBIQUITIN CARBOXYL-TERMINAL HYDROLASE"/>
    <property type="match status" value="1"/>
</dbReference>
<keyword evidence="9" id="KW-0812">Transmembrane</keyword>
<dbReference type="InterPro" id="IPR018200">
    <property type="entry name" value="USP_CS"/>
</dbReference>
<evidence type="ECO:0000256" key="5">
    <source>
        <dbReference type="ARBA" id="ARBA00022801"/>
    </source>
</evidence>
<accession>A0A3Q4HT92</accession>
<dbReference type="PROSITE" id="PS00973">
    <property type="entry name" value="USP_2"/>
    <property type="match status" value="1"/>
</dbReference>
<dbReference type="GO" id="GO:0016579">
    <property type="term" value="P:protein deubiquitination"/>
    <property type="evidence" value="ECO:0007669"/>
    <property type="project" value="InterPro"/>
</dbReference>
<dbReference type="AlphaFoldDB" id="A0A3Q4HT92"/>
<dbReference type="GO" id="GO:0005829">
    <property type="term" value="C:cytosol"/>
    <property type="evidence" value="ECO:0007669"/>
    <property type="project" value="TreeGrafter"/>
</dbReference>
<dbReference type="GeneTree" id="ENSGT00940000154596"/>
<proteinExistence type="inferred from homology"/>
<dbReference type="PROSITE" id="PS50235">
    <property type="entry name" value="USP_3"/>
    <property type="match status" value="1"/>
</dbReference>
<dbReference type="EC" id="3.4.19.12" evidence="7"/>
<comment type="catalytic activity">
    <reaction evidence="1 7">
        <text>Thiol-dependent hydrolysis of ester, thioester, amide, peptide and isopeptide bonds formed by the C-terminal Gly of ubiquitin (a 76-residue protein attached to proteins as an intracellular targeting signal).</text>
        <dbReference type="EC" id="3.4.19.12"/>
    </reaction>
</comment>
<evidence type="ECO:0000259" key="10">
    <source>
        <dbReference type="PROSITE" id="PS50235"/>
    </source>
</evidence>
<dbReference type="FunFam" id="3.90.70.10:FF:000016">
    <property type="entry name" value="Ubiquitin carboxyl-terminal hydrolase 36"/>
    <property type="match status" value="1"/>
</dbReference>
<organism evidence="11 12">
    <name type="scientific">Neolamprologus brichardi</name>
    <name type="common">Fairy cichlid</name>
    <name type="synonym">Lamprologus brichardi</name>
    <dbReference type="NCBI Taxonomy" id="32507"/>
    <lineage>
        <taxon>Eukaryota</taxon>
        <taxon>Metazoa</taxon>
        <taxon>Chordata</taxon>
        <taxon>Craniata</taxon>
        <taxon>Vertebrata</taxon>
        <taxon>Euteleostomi</taxon>
        <taxon>Actinopterygii</taxon>
        <taxon>Neopterygii</taxon>
        <taxon>Teleostei</taxon>
        <taxon>Neoteleostei</taxon>
        <taxon>Acanthomorphata</taxon>
        <taxon>Ovalentaria</taxon>
        <taxon>Cichlomorphae</taxon>
        <taxon>Cichliformes</taxon>
        <taxon>Cichlidae</taxon>
        <taxon>African cichlids</taxon>
        <taxon>Pseudocrenilabrinae</taxon>
        <taxon>Lamprologini</taxon>
        <taxon>Neolamprologus</taxon>
    </lineage>
</organism>
<feature type="compositionally biased region" description="Polar residues" evidence="8">
    <location>
        <begin position="554"/>
        <end position="566"/>
    </location>
</feature>
<reference evidence="11" key="2">
    <citation type="submission" date="2025-09" db="UniProtKB">
        <authorList>
            <consortium name="Ensembl"/>
        </authorList>
    </citation>
    <scope>IDENTIFICATION</scope>
</reference>
<feature type="compositionally biased region" description="Low complexity" evidence="8">
    <location>
        <begin position="472"/>
        <end position="503"/>
    </location>
</feature>
<feature type="compositionally biased region" description="Polar residues" evidence="8">
    <location>
        <begin position="517"/>
        <end position="528"/>
    </location>
</feature>
<evidence type="ECO:0000256" key="1">
    <source>
        <dbReference type="ARBA" id="ARBA00000707"/>
    </source>
</evidence>
<dbReference type="Gene3D" id="3.90.70.10">
    <property type="entry name" value="Cysteine proteinases"/>
    <property type="match status" value="1"/>
</dbReference>
<evidence type="ECO:0000256" key="4">
    <source>
        <dbReference type="ARBA" id="ARBA00022786"/>
    </source>
</evidence>
<keyword evidence="9" id="KW-0472">Membrane</keyword>
<sequence length="669" mass="73089">TAASVVNVLPTWKFPRSSRLSGISPLEFSKLMSSGDGIDLPQKVLFPPDRLSLKWVQVHRIGAGLQNMGNTCFLNSALQCLTYTPPLANYMLTREHSKTCHEPGFCMMCTMQNHVIQVFANSGNVIKPIGIAKHFRYGSQEDAHEFLRYTVDAMQKSCLPGTKLDRQTQATTFIHQVFGGYLRSRVKCLNCKAVSDTFDPFLDITLEIKTAPNVSKALEQFVKPEQLDGENAYKCTKCKKMVTASKRFTIHRSANVLTLSLKRFANFSGGKITKDVKYLEHLDLRPFMSQSHGDPQLYGLYAVLVHSGFSCHAGHYFCYIKASNGQWFQMNDSSVSVSDIRTVLNQQAYVLFYIKSPAATTHEQGTSSPEGTDNNVFFVKPSVSLLKTCCCDFLFLQSSLHVNGNGSLRDYPTSSKPSTSGSAVGKPNHGLASSASSSSISHSVSRPTMIPDSDKRQKLSFSIGLSKPNRPSASSSSYCQPSSASSSSSSSSSSSLSSSQSTSDVQPDVRFIPRPLNQVSSMPFSNGDHNPVGNGASFLVPYSQESSEESDQENCGTLDNGSSSKSHPNENKDTGNVFDNNSPKTTNGESGVHHHGNGLNGQTYGDFKSSQNGHHNGHHKVNGHGGPDKVNIVFIFIMLVCLFFLKGHIINNSFIYFGHIRSLAVIMAV</sequence>
<keyword evidence="4 7" id="KW-0833">Ubl conjugation pathway</keyword>
<evidence type="ECO:0000256" key="7">
    <source>
        <dbReference type="RuleBase" id="RU366025"/>
    </source>
</evidence>
<keyword evidence="12" id="KW-1185">Reference proteome</keyword>
<comment type="similarity">
    <text evidence="7">Belongs to the peptidase C19 family.</text>
</comment>
<dbReference type="Pfam" id="PF00443">
    <property type="entry name" value="UCH"/>
    <property type="match status" value="1"/>
</dbReference>
<feature type="compositionally biased region" description="Low complexity" evidence="8">
    <location>
        <begin position="433"/>
        <end position="445"/>
    </location>
</feature>
<dbReference type="CDD" id="cd02661">
    <property type="entry name" value="Peptidase_C19E"/>
    <property type="match status" value="1"/>
</dbReference>
<keyword evidence="3 7" id="KW-0645">Protease</keyword>
<dbReference type="Proteomes" id="UP000261580">
    <property type="component" value="Unassembled WGS sequence"/>
</dbReference>
<keyword evidence="6 7" id="KW-0788">Thiol protease</keyword>
<name>A0A3Q4HT92_NEOBR</name>
<dbReference type="InterPro" id="IPR001394">
    <property type="entry name" value="Peptidase_C19_UCH"/>
</dbReference>
<evidence type="ECO:0000256" key="9">
    <source>
        <dbReference type="SAM" id="Phobius"/>
    </source>
</evidence>
<reference evidence="11" key="1">
    <citation type="submission" date="2025-08" db="UniProtKB">
        <authorList>
            <consortium name="Ensembl"/>
        </authorList>
    </citation>
    <scope>IDENTIFICATION</scope>
</reference>
<evidence type="ECO:0000256" key="2">
    <source>
        <dbReference type="ARBA" id="ARBA00022553"/>
    </source>
</evidence>
<keyword evidence="9" id="KW-1133">Transmembrane helix</keyword>
<evidence type="ECO:0000313" key="12">
    <source>
        <dbReference type="Proteomes" id="UP000261580"/>
    </source>
</evidence>
<evidence type="ECO:0000256" key="3">
    <source>
        <dbReference type="ARBA" id="ARBA00022670"/>
    </source>
</evidence>
<dbReference type="GO" id="GO:0042981">
    <property type="term" value="P:regulation of apoptotic process"/>
    <property type="evidence" value="ECO:0007669"/>
    <property type="project" value="TreeGrafter"/>
</dbReference>
<evidence type="ECO:0000313" key="11">
    <source>
        <dbReference type="Ensembl" id="ENSNBRP00000027055.1"/>
    </source>
</evidence>
<dbReference type="PANTHER" id="PTHR24006:SF727">
    <property type="entry name" value="UBIQUITIN CARBOXYL-TERMINAL HYDROLASE 42"/>
    <property type="match status" value="1"/>
</dbReference>
<evidence type="ECO:0000256" key="6">
    <source>
        <dbReference type="ARBA" id="ARBA00022807"/>
    </source>
</evidence>
<evidence type="ECO:0000256" key="8">
    <source>
        <dbReference type="SAM" id="MobiDB-lite"/>
    </source>
</evidence>
<feature type="compositionally biased region" description="Polar residues" evidence="8">
    <location>
        <begin position="600"/>
        <end position="611"/>
    </location>
</feature>
<feature type="compositionally biased region" description="Polar residues" evidence="8">
    <location>
        <begin position="411"/>
        <end position="422"/>
    </location>
</feature>
<dbReference type="InterPro" id="IPR050164">
    <property type="entry name" value="Peptidase_C19"/>
</dbReference>
<keyword evidence="5 7" id="KW-0378">Hydrolase</keyword>
<dbReference type="GO" id="GO:0005634">
    <property type="term" value="C:nucleus"/>
    <property type="evidence" value="ECO:0007669"/>
    <property type="project" value="TreeGrafter"/>
</dbReference>
<keyword evidence="2" id="KW-0597">Phosphoprotein</keyword>
<protein>
    <recommendedName>
        <fullName evidence="7">Ubiquitin carboxyl-terminal hydrolase</fullName>
        <ecNumber evidence="7">3.4.19.12</ecNumber>
    </recommendedName>
</protein>
<dbReference type="PROSITE" id="PS00972">
    <property type="entry name" value="USP_1"/>
    <property type="match status" value="1"/>
</dbReference>
<dbReference type="GO" id="GO:0004843">
    <property type="term" value="F:cysteine-type deubiquitinase activity"/>
    <property type="evidence" value="ECO:0007669"/>
    <property type="project" value="UniProtKB-UniRule"/>
</dbReference>